<proteinExistence type="inferred from homology"/>
<comment type="similarity">
    <text evidence="1">Belongs to the plant acyltransferase family.</text>
</comment>
<evidence type="ECO:0000313" key="5">
    <source>
        <dbReference type="Proteomes" id="UP000236161"/>
    </source>
</evidence>
<gene>
    <name evidence="4" type="primary">ACT-2</name>
    <name evidence="4" type="ORF">AXF42_Ash001944</name>
</gene>
<evidence type="ECO:0000256" key="2">
    <source>
        <dbReference type="ARBA" id="ARBA00022679"/>
    </source>
</evidence>
<accession>A0A2I0ABN4</accession>
<dbReference type="EC" id="2.3.1.133" evidence="4"/>
<dbReference type="AlphaFoldDB" id="A0A2I0ABN4"/>
<organism evidence="4 5">
    <name type="scientific">Apostasia shenzhenica</name>
    <dbReference type="NCBI Taxonomy" id="1088818"/>
    <lineage>
        <taxon>Eukaryota</taxon>
        <taxon>Viridiplantae</taxon>
        <taxon>Streptophyta</taxon>
        <taxon>Embryophyta</taxon>
        <taxon>Tracheophyta</taxon>
        <taxon>Spermatophyta</taxon>
        <taxon>Magnoliopsida</taxon>
        <taxon>Liliopsida</taxon>
        <taxon>Asparagales</taxon>
        <taxon>Orchidaceae</taxon>
        <taxon>Apostasioideae</taxon>
        <taxon>Apostasia</taxon>
    </lineage>
</organism>
<dbReference type="Pfam" id="PF02458">
    <property type="entry name" value="Transferase"/>
    <property type="match status" value="1"/>
</dbReference>
<sequence>MAVELLNSALLKPPTLGAAADCTPFVPLTIFDRAAFDLHVPSLYAFLPPTPSNHSLKSGLSRVLHLFPHLAGRMATDDLRRPCILLNNAGVRVIETSVSAALSEMLPLDATSDLSELHSPVGDDVEELLQVQFNRYSCGGLVIGLTSHHRVADGQSMSLFFAAWAQAVRLGEVTGPRPFLDRAAVGVPRNPLRVEFNHREVEFRAPPTSPKSVAPAAVCAVENLKVRFSGDFIEKLKALVPFRCSTFECLLAHLWRKISAARGLDGAATTKVRVAVNGRARMKPAVPMEFFGNLVLWAHPRTTVEELNSTGSGINGLAEAARIIHEAVQSIDDRYFRSFIDFGEAEKAGRKDDDDDDDLVATAPATGNMLCPDLEVDSWLRFNFHDLDFGGGPPCAFLPPNLPVEGLMIFVPSVEEKGGVDVFMALAVEHVGLFKKCCYSLDY</sequence>
<dbReference type="Proteomes" id="UP000236161">
    <property type="component" value="Unassembled WGS sequence"/>
</dbReference>
<dbReference type="Gene3D" id="3.30.559.10">
    <property type="entry name" value="Chloramphenicol acetyltransferase-like domain"/>
    <property type="match status" value="2"/>
</dbReference>
<dbReference type="EMBL" id="KZ452001">
    <property type="protein sequence ID" value="PKA52963.1"/>
    <property type="molecule type" value="Genomic_DNA"/>
</dbReference>
<keyword evidence="3 4" id="KW-0012">Acyltransferase</keyword>
<dbReference type="PANTHER" id="PTHR31642">
    <property type="entry name" value="TRICHOTHECENE 3-O-ACETYLTRANSFERASE"/>
    <property type="match status" value="1"/>
</dbReference>
<reference evidence="4 5" key="1">
    <citation type="journal article" date="2017" name="Nature">
        <title>The Apostasia genome and the evolution of orchids.</title>
        <authorList>
            <person name="Zhang G.Q."/>
            <person name="Liu K.W."/>
            <person name="Li Z."/>
            <person name="Lohaus R."/>
            <person name="Hsiao Y.Y."/>
            <person name="Niu S.C."/>
            <person name="Wang J.Y."/>
            <person name="Lin Y.C."/>
            <person name="Xu Q."/>
            <person name="Chen L.J."/>
            <person name="Yoshida K."/>
            <person name="Fujiwara S."/>
            <person name="Wang Z.W."/>
            <person name="Zhang Y.Q."/>
            <person name="Mitsuda N."/>
            <person name="Wang M."/>
            <person name="Liu G.H."/>
            <person name="Pecoraro L."/>
            <person name="Huang H.X."/>
            <person name="Xiao X.J."/>
            <person name="Lin M."/>
            <person name="Wu X.Y."/>
            <person name="Wu W.L."/>
            <person name="Chen Y.Y."/>
            <person name="Chang S.B."/>
            <person name="Sakamoto S."/>
            <person name="Ohme-Takagi M."/>
            <person name="Yagi M."/>
            <person name="Zeng S.J."/>
            <person name="Shen C.Y."/>
            <person name="Yeh C.M."/>
            <person name="Luo Y.B."/>
            <person name="Tsai W.C."/>
            <person name="Van de Peer Y."/>
            <person name="Liu Z.J."/>
        </authorList>
    </citation>
    <scope>NUCLEOTIDE SEQUENCE [LARGE SCALE GENOMIC DNA]</scope>
    <source>
        <strain evidence="5">cv. Shenzhen</strain>
        <tissue evidence="4">Stem</tissue>
    </source>
</reference>
<keyword evidence="2 4" id="KW-0808">Transferase</keyword>
<dbReference type="FunFam" id="3.30.559.10:FF:000008">
    <property type="entry name" value="Tryptamine hydroxycinnamoyl transferase"/>
    <property type="match status" value="1"/>
</dbReference>
<evidence type="ECO:0000256" key="1">
    <source>
        <dbReference type="ARBA" id="ARBA00009861"/>
    </source>
</evidence>
<protein>
    <submittedName>
        <fullName evidence="4">Agmatine coumaroyltransferase-2</fullName>
        <ecNumber evidence="4">2.3.1.133</ecNumber>
    </submittedName>
</protein>
<dbReference type="SUPFAM" id="SSF52777">
    <property type="entry name" value="CoA-dependent acyltransferases"/>
    <property type="match status" value="1"/>
</dbReference>
<evidence type="ECO:0000256" key="3">
    <source>
        <dbReference type="ARBA" id="ARBA00023315"/>
    </source>
</evidence>
<dbReference type="GO" id="GO:0047172">
    <property type="term" value="F:shikimate O-hydroxycinnamoyltransferase activity"/>
    <property type="evidence" value="ECO:0007669"/>
    <property type="project" value="UniProtKB-EC"/>
</dbReference>
<dbReference type="STRING" id="1088818.A0A2I0ABN4"/>
<dbReference type="PANTHER" id="PTHR31642:SF278">
    <property type="entry name" value="TRYPTAMINE HYDROXYCINNAMOYLTRANSFERASE 1"/>
    <property type="match status" value="1"/>
</dbReference>
<dbReference type="InterPro" id="IPR050317">
    <property type="entry name" value="Plant_Fungal_Acyltransferase"/>
</dbReference>
<evidence type="ECO:0000313" key="4">
    <source>
        <dbReference type="EMBL" id="PKA52963.1"/>
    </source>
</evidence>
<dbReference type="InterPro" id="IPR023213">
    <property type="entry name" value="CAT-like_dom_sf"/>
</dbReference>
<name>A0A2I0ABN4_9ASPA</name>
<dbReference type="OrthoDB" id="671439at2759"/>
<keyword evidence="5" id="KW-1185">Reference proteome</keyword>